<dbReference type="OrthoDB" id="9762536at2"/>
<dbReference type="EMBL" id="LT838272">
    <property type="protein sequence ID" value="SMB97428.1"/>
    <property type="molecule type" value="Genomic_DNA"/>
</dbReference>
<dbReference type="HAMAP" id="MF_01240">
    <property type="entry name" value="UPF0309"/>
    <property type="match status" value="1"/>
</dbReference>
<evidence type="ECO:0000313" key="4">
    <source>
        <dbReference type="Proteomes" id="UP000192569"/>
    </source>
</evidence>
<dbReference type="SUPFAM" id="SSF53697">
    <property type="entry name" value="SIS domain"/>
    <property type="match status" value="1"/>
</dbReference>
<dbReference type="Proteomes" id="UP000192569">
    <property type="component" value="Chromosome I"/>
</dbReference>
<dbReference type="InterPro" id="IPR050099">
    <property type="entry name" value="SIS_GmhA/DiaA_subfam"/>
</dbReference>
<comment type="similarity">
    <text evidence="1">Belongs to the UPF0309 family.</text>
</comment>
<dbReference type="GO" id="GO:0097367">
    <property type="term" value="F:carbohydrate derivative binding"/>
    <property type="evidence" value="ECO:0007669"/>
    <property type="project" value="InterPro"/>
</dbReference>
<dbReference type="Gene3D" id="3.40.50.10490">
    <property type="entry name" value="Glucose-6-phosphate isomerase like protein, domain 1"/>
    <property type="match status" value="1"/>
</dbReference>
<evidence type="ECO:0000259" key="2">
    <source>
        <dbReference type="PROSITE" id="PS51464"/>
    </source>
</evidence>
<dbReference type="GO" id="GO:0016853">
    <property type="term" value="F:isomerase activity"/>
    <property type="evidence" value="ECO:0007669"/>
    <property type="project" value="UniProtKB-KW"/>
</dbReference>
<name>A0A1W1VVR3_9FIRM</name>
<dbReference type="NCBIfam" id="NF002805">
    <property type="entry name" value="PRK02947.1"/>
    <property type="match status" value="1"/>
</dbReference>
<evidence type="ECO:0000256" key="1">
    <source>
        <dbReference type="HAMAP-Rule" id="MF_01240"/>
    </source>
</evidence>
<dbReference type="PROSITE" id="PS51464">
    <property type="entry name" value="SIS"/>
    <property type="match status" value="1"/>
</dbReference>
<protein>
    <recommendedName>
        <fullName evidence="1">UPF0309 protein SAMN00808754_1849</fullName>
    </recommendedName>
</protein>
<dbReference type="Pfam" id="PF13580">
    <property type="entry name" value="SIS_2"/>
    <property type="match status" value="1"/>
</dbReference>
<proteinExistence type="inferred from homology"/>
<dbReference type="InterPro" id="IPR022951">
    <property type="entry name" value="UPF0309"/>
</dbReference>
<gene>
    <name evidence="3" type="ORF">SAMN00808754_1849</name>
</gene>
<organism evidence="3 4">
    <name type="scientific">Thermanaeromonas toyohensis ToBE</name>
    <dbReference type="NCBI Taxonomy" id="698762"/>
    <lineage>
        <taxon>Bacteria</taxon>
        <taxon>Bacillati</taxon>
        <taxon>Bacillota</taxon>
        <taxon>Clostridia</taxon>
        <taxon>Neomoorellales</taxon>
        <taxon>Neomoorellaceae</taxon>
        <taxon>Thermanaeromonas</taxon>
    </lineage>
</organism>
<keyword evidence="3" id="KW-0413">Isomerase</keyword>
<dbReference type="GO" id="GO:1901135">
    <property type="term" value="P:carbohydrate derivative metabolic process"/>
    <property type="evidence" value="ECO:0007669"/>
    <property type="project" value="InterPro"/>
</dbReference>
<sequence>MVGAEEYLGRAINGLKQIKGTQAEKLKAAGRMVAECIASGGILHIFGCGHSHILAEEIFYRAGGLACVNPILDSGIMLHEGAVKASQLERLKGYGKIVLSRYHLQPGEIIIVVSHSGRNPVPIEVALEAKGLGLKVIAITALAYYHQHIKSRHSSGKHLAEVADLVIDNCGEIGDASLSLPGSEIKIGPLSTILGAAIINAIIVEAAQELHQKGITPPIFLSGNLDGSKEHNLKLIQRYKGRIWQL</sequence>
<reference evidence="3 4" key="1">
    <citation type="submission" date="2017-04" db="EMBL/GenBank/DDBJ databases">
        <authorList>
            <person name="Afonso C.L."/>
            <person name="Miller P.J."/>
            <person name="Scott M.A."/>
            <person name="Spackman E."/>
            <person name="Goraichik I."/>
            <person name="Dimitrov K.M."/>
            <person name="Suarez D.L."/>
            <person name="Swayne D.E."/>
        </authorList>
    </citation>
    <scope>NUCLEOTIDE SEQUENCE [LARGE SCALE GENOMIC DNA]</scope>
    <source>
        <strain evidence="3 4">ToBE</strain>
    </source>
</reference>
<keyword evidence="4" id="KW-1185">Reference proteome</keyword>
<dbReference type="InterPro" id="IPR035472">
    <property type="entry name" value="RpiR-like_SIS"/>
</dbReference>
<accession>A0A1W1VVR3</accession>
<dbReference type="InterPro" id="IPR046348">
    <property type="entry name" value="SIS_dom_sf"/>
</dbReference>
<evidence type="ECO:0000313" key="3">
    <source>
        <dbReference type="EMBL" id="SMB97428.1"/>
    </source>
</evidence>
<dbReference type="STRING" id="698762.SAMN00808754_1849"/>
<dbReference type="InterPro" id="IPR001347">
    <property type="entry name" value="SIS_dom"/>
</dbReference>
<dbReference type="PANTHER" id="PTHR30390">
    <property type="entry name" value="SEDOHEPTULOSE 7-PHOSPHATE ISOMERASE / DNAA INITIATOR-ASSOCIATING FACTOR FOR REPLICATION INITIATION"/>
    <property type="match status" value="1"/>
</dbReference>
<dbReference type="PANTHER" id="PTHR30390:SF7">
    <property type="entry name" value="PHOSPHOHEPTOSE ISOMERASE"/>
    <property type="match status" value="1"/>
</dbReference>
<dbReference type="RefSeq" id="WP_084665443.1">
    <property type="nucleotide sequence ID" value="NZ_LT838272.1"/>
</dbReference>
<feature type="domain" description="SIS" evidence="2">
    <location>
        <begin position="33"/>
        <end position="212"/>
    </location>
</feature>
<dbReference type="CDD" id="cd05013">
    <property type="entry name" value="SIS_RpiR"/>
    <property type="match status" value="1"/>
</dbReference>
<dbReference type="AlphaFoldDB" id="A0A1W1VVR3"/>